<evidence type="ECO:0000313" key="4">
    <source>
        <dbReference type="EMBL" id="KJH42654.1"/>
    </source>
</evidence>
<dbReference type="InterPro" id="IPR042201">
    <property type="entry name" value="FH2_Formin_sf"/>
</dbReference>
<dbReference type="Gene3D" id="1.20.58.2220">
    <property type="entry name" value="Formin, FH2 domain"/>
    <property type="match status" value="1"/>
</dbReference>
<sequence>MNGHLVEQRAIKTVMLGVFGIKQKEHPEFSSSVYLSRVIAPDLSRRKGTQWGTYKSINHKFMASLASISVLPLRLDLIIFKLRFQEMVNDLKLGISSVMEACYEIRHSKGFKIFLELVLLFGNYMGQSSKTYKDTFAFEMSVLTRLTDTKDVDNQHTLLHYMVDSMRKLDSKKARFVHEDFYHCVAAARVNADEIEKGVSALRQNLENYLRSYKKQSDDDRFADVMLPFLSNAQSEVATIETMHNKMKSDWASFTKFFAFDEKKYPLEQFFTDMKTFKEQYETVYRELETEKLKADKEREMKSKSKRETVLPSAKVQSTCFGIAASRLQTAVDSPGVLDELDKMMAGGGLAKMLQGSRTPRNAAAGRTRTGRAALQRQRSRGADVLLRESVCTNEHKMSSAARIPLSVLPPAPEKVRIRRKGGPTVEVTLRPPEISPTHKENDGTAPTTDELLARLKQY</sequence>
<dbReference type="InterPro" id="IPR051412">
    <property type="entry name" value="Formin_Homology_Diaphanous_sf"/>
</dbReference>
<accession>A0A0D8XFY4</accession>
<dbReference type="InterPro" id="IPR015425">
    <property type="entry name" value="FH2_Formin"/>
</dbReference>
<evidence type="ECO:0000256" key="1">
    <source>
        <dbReference type="SAM" id="Coils"/>
    </source>
</evidence>
<reference evidence="4 5" key="1">
    <citation type="submission" date="2013-11" db="EMBL/GenBank/DDBJ databases">
        <title>Draft genome of the bovine lungworm Dictyocaulus viviparus.</title>
        <authorList>
            <person name="Mitreva M."/>
        </authorList>
    </citation>
    <scope>NUCLEOTIDE SEQUENCE [LARGE SCALE GENOMIC DNA]</scope>
    <source>
        <strain evidence="4 5">HannoverDv2000</strain>
    </source>
</reference>
<dbReference type="PANTHER" id="PTHR45691:SF6">
    <property type="entry name" value="PROTEIN DIAPHANOUS"/>
    <property type="match status" value="1"/>
</dbReference>
<evidence type="ECO:0000259" key="3">
    <source>
        <dbReference type="PROSITE" id="PS51444"/>
    </source>
</evidence>
<keyword evidence="1" id="KW-0175">Coiled coil</keyword>
<proteinExistence type="predicted"/>
<dbReference type="STRING" id="29172.A0A0D8XFY4"/>
<feature type="coiled-coil region" evidence="1">
    <location>
        <begin position="192"/>
        <end position="219"/>
    </location>
</feature>
<dbReference type="OrthoDB" id="1104827at2759"/>
<keyword evidence="5" id="KW-1185">Reference proteome</keyword>
<feature type="region of interest" description="Disordered" evidence="2">
    <location>
        <begin position="427"/>
        <end position="451"/>
    </location>
</feature>
<feature type="domain" description="FH2" evidence="3">
    <location>
        <begin position="1"/>
        <end position="307"/>
    </location>
</feature>
<dbReference type="AlphaFoldDB" id="A0A0D8XFY4"/>
<dbReference type="PANTHER" id="PTHR45691">
    <property type="entry name" value="PROTEIN DIAPHANOUS"/>
    <property type="match status" value="1"/>
</dbReference>
<dbReference type="EMBL" id="KN716641">
    <property type="protein sequence ID" value="KJH42654.1"/>
    <property type="molecule type" value="Genomic_DNA"/>
</dbReference>
<organism evidence="4 5">
    <name type="scientific">Dictyocaulus viviparus</name>
    <name type="common">Bovine lungworm</name>
    <dbReference type="NCBI Taxonomy" id="29172"/>
    <lineage>
        <taxon>Eukaryota</taxon>
        <taxon>Metazoa</taxon>
        <taxon>Ecdysozoa</taxon>
        <taxon>Nematoda</taxon>
        <taxon>Chromadorea</taxon>
        <taxon>Rhabditida</taxon>
        <taxon>Rhabditina</taxon>
        <taxon>Rhabditomorpha</taxon>
        <taxon>Strongyloidea</taxon>
        <taxon>Metastrongylidae</taxon>
        <taxon>Dictyocaulus</taxon>
    </lineage>
</organism>
<dbReference type="PROSITE" id="PS51444">
    <property type="entry name" value="FH2"/>
    <property type="match status" value="1"/>
</dbReference>
<dbReference type="GO" id="GO:0030041">
    <property type="term" value="P:actin filament polymerization"/>
    <property type="evidence" value="ECO:0007669"/>
    <property type="project" value="TreeGrafter"/>
</dbReference>
<dbReference type="SMART" id="SM00498">
    <property type="entry name" value="FH2"/>
    <property type="match status" value="1"/>
</dbReference>
<protein>
    <recommendedName>
        <fullName evidence="3">FH2 domain-containing protein</fullName>
    </recommendedName>
</protein>
<evidence type="ECO:0000313" key="5">
    <source>
        <dbReference type="Proteomes" id="UP000053766"/>
    </source>
</evidence>
<dbReference type="Proteomes" id="UP000053766">
    <property type="component" value="Unassembled WGS sequence"/>
</dbReference>
<reference evidence="5" key="2">
    <citation type="journal article" date="2016" name="Sci. Rep.">
        <title>Dictyocaulus viviparus genome, variome and transcriptome elucidate lungworm biology and support future intervention.</title>
        <authorList>
            <person name="McNulty S.N."/>
            <person name="Strube C."/>
            <person name="Rosa B.A."/>
            <person name="Martin J.C."/>
            <person name="Tyagi R."/>
            <person name="Choi Y.J."/>
            <person name="Wang Q."/>
            <person name="Hallsworth Pepin K."/>
            <person name="Zhang X."/>
            <person name="Ozersky P."/>
            <person name="Wilson R.K."/>
            <person name="Sternberg P.W."/>
            <person name="Gasser R.B."/>
            <person name="Mitreva M."/>
        </authorList>
    </citation>
    <scope>NUCLEOTIDE SEQUENCE [LARGE SCALE GENOMIC DNA]</scope>
    <source>
        <strain evidence="5">HannoverDv2000</strain>
    </source>
</reference>
<evidence type="ECO:0000256" key="2">
    <source>
        <dbReference type="SAM" id="MobiDB-lite"/>
    </source>
</evidence>
<dbReference type="Pfam" id="PF02181">
    <property type="entry name" value="FH2"/>
    <property type="match status" value="1"/>
</dbReference>
<name>A0A0D8XFY4_DICVI</name>
<dbReference type="GO" id="GO:0005884">
    <property type="term" value="C:actin filament"/>
    <property type="evidence" value="ECO:0007669"/>
    <property type="project" value="TreeGrafter"/>
</dbReference>
<dbReference type="SUPFAM" id="SSF101447">
    <property type="entry name" value="Formin homology 2 domain (FH2 domain)"/>
    <property type="match status" value="1"/>
</dbReference>
<gene>
    <name evidence="4" type="ORF">DICVIV_11339</name>
</gene>